<dbReference type="Gene3D" id="1.10.10.10">
    <property type="entry name" value="Winged helix-like DNA-binding domain superfamily/Winged helix DNA-binding domain"/>
    <property type="match status" value="1"/>
</dbReference>
<dbReference type="InterPro" id="IPR016032">
    <property type="entry name" value="Sig_transdc_resp-reg_C-effctor"/>
</dbReference>
<dbReference type="InterPro" id="IPR036388">
    <property type="entry name" value="WH-like_DNA-bd_sf"/>
</dbReference>
<evidence type="ECO:0000313" key="3">
    <source>
        <dbReference type="Proteomes" id="UP000185860"/>
    </source>
</evidence>
<name>A0A1U7I5H3_9CYAN</name>
<feature type="domain" description="HTH luxR-type" evidence="1">
    <location>
        <begin position="1"/>
        <end position="34"/>
    </location>
</feature>
<dbReference type="PROSITE" id="PS50043">
    <property type="entry name" value="HTH_LUXR_2"/>
    <property type="match status" value="1"/>
</dbReference>
<dbReference type="Pfam" id="PF00196">
    <property type="entry name" value="GerE"/>
    <property type="match status" value="1"/>
</dbReference>
<evidence type="ECO:0000313" key="2">
    <source>
        <dbReference type="EMBL" id="OKH31466.1"/>
    </source>
</evidence>
<sequence>MEVLHYLATGMSNQAIAEQQFVSLAAVKWHARNI</sequence>
<dbReference type="GO" id="GO:0006355">
    <property type="term" value="P:regulation of DNA-templated transcription"/>
    <property type="evidence" value="ECO:0007669"/>
    <property type="project" value="InterPro"/>
</dbReference>
<gene>
    <name evidence="2" type="ORF">NIES2119_28760</name>
</gene>
<dbReference type="EMBL" id="MRCE01000050">
    <property type="protein sequence ID" value="OKH31466.1"/>
    <property type="molecule type" value="Genomic_DNA"/>
</dbReference>
<accession>A0A1U7I5H3</accession>
<comment type="caution">
    <text evidence="2">The sequence shown here is derived from an EMBL/GenBank/DDBJ whole genome shotgun (WGS) entry which is preliminary data.</text>
</comment>
<evidence type="ECO:0000259" key="1">
    <source>
        <dbReference type="PROSITE" id="PS50043"/>
    </source>
</evidence>
<dbReference type="InterPro" id="IPR000792">
    <property type="entry name" value="Tscrpt_reg_LuxR_C"/>
</dbReference>
<dbReference type="AlphaFoldDB" id="A0A1U7I5H3"/>
<reference evidence="2 3" key="1">
    <citation type="submission" date="2016-11" db="EMBL/GenBank/DDBJ databases">
        <title>Draft Genome Sequences of Nine Cyanobacterial Strains from Diverse Habitats.</title>
        <authorList>
            <person name="Zhu T."/>
            <person name="Hou S."/>
            <person name="Lu X."/>
            <person name="Hess W.R."/>
        </authorList>
    </citation>
    <scope>NUCLEOTIDE SEQUENCE [LARGE SCALE GENOMIC DNA]</scope>
    <source>
        <strain evidence="2 3">IAM M-71</strain>
    </source>
</reference>
<dbReference type="Proteomes" id="UP000185860">
    <property type="component" value="Unassembled WGS sequence"/>
</dbReference>
<dbReference type="SUPFAM" id="SSF46894">
    <property type="entry name" value="C-terminal effector domain of the bipartite response regulators"/>
    <property type="match status" value="1"/>
</dbReference>
<dbReference type="GO" id="GO:0003677">
    <property type="term" value="F:DNA binding"/>
    <property type="evidence" value="ECO:0007669"/>
    <property type="project" value="InterPro"/>
</dbReference>
<proteinExistence type="predicted"/>
<protein>
    <recommendedName>
        <fullName evidence="1">HTH luxR-type domain-containing protein</fullName>
    </recommendedName>
</protein>
<organism evidence="2 3">
    <name type="scientific">[Phormidium ambiguum] IAM M-71</name>
    <dbReference type="NCBI Taxonomy" id="454136"/>
    <lineage>
        <taxon>Bacteria</taxon>
        <taxon>Bacillati</taxon>
        <taxon>Cyanobacteriota</taxon>
        <taxon>Cyanophyceae</taxon>
        <taxon>Oscillatoriophycideae</taxon>
        <taxon>Aerosakkonematales</taxon>
        <taxon>Aerosakkonemataceae</taxon>
        <taxon>Floridanema</taxon>
    </lineage>
</organism>